<keyword evidence="3" id="KW-0804">Transcription</keyword>
<dbReference type="Pfam" id="PF01638">
    <property type="entry name" value="HxlR"/>
    <property type="match status" value="1"/>
</dbReference>
<name>A0A2T1A7W0_9ACTN</name>
<keyword evidence="2" id="KW-0238">DNA-binding</keyword>
<feature type="domain" description="HTH hxlR-type" evidence="4">
    <location>
        <begin position="20"/>
        <end position="118"/>
    </location>
</feature>
<dbReference type="SUPFAM" id="SSF46785">
    <property type="entry name" value="Winged helix' DNA-binding domain"/>
    <property type="match status" value="1"/>
</dbReference>
<dbReference type="GO" id="GO:0003677">
    <property type="term" value="F:DNA binding"/>
    <property type="evidence" value="ECO:0007669"/>
    <property type="project" value="UniProtKB-KW"/>
</dbReference>
<dbReference type="PROSITE" id="PS51118">
    <property type="entry name" value="HTH_HXLR"/>
    <property type="match status" value="1"/>
</dbReference>
<organism evidence="5 6">
    <name type="scientific">Antricoccus suffuscus</name>
    <dbReference type="NCBI Taxonomy" id="1629062"/>
    <lineage>
        <taxon>Bacteria</taxon>
        <taxon>Bacillati</taxon>
        <taxon>Actinomycetota</taxon>
        <taxon>Actinomycetes</taxon>
        <taxon>Geodermatophilales</taxon>
        <taxon>Antricoccaceae</taxon>
        <taxon>Antricoccus</taxon>
    </lineage>
</organism>
<proteinExistence type="predicted"/>
<comment type="caution">
    <text evidence="5">The sequence shown here is derived from an EMBL/GenBank/DDBJ whole genome shotgun (WGS) entry which is preliminary data.</text>
</comment>
<evidence type="ECO:0000256" key="2">
    <source>
        <dbReference type="ARBA" id="ARBA00023125"/>
    </source>
</evidence>
<sequence length="224" mass="24298">MPTHTPMPPQTRNRTYGQYCPVAAGLDVIGDRWVLLIMRELVAQPSRFTDLRRALPGLAPNLLTERLRDLQAAALVESVDVSESSSRSIYQVTDKGLKIIPVLRAVARFGVDYLDPATTPNLPAEGLSPARTARAFLLPWLKPGAPHMRVRLTVPDGSSADVVVDGRRTDITDADPGVAPDVELRTDALALSDVRRTGAPLEATLAGSPTAKDKFLKTFDLVIQ</sequence>
<reference evidence="5 6" key="1">
    <citation type="submission" date="2018-03" db="EMBL/GenBank/DDBJ databases">
        <title>Genomic Encyclopedia of Archaeal and Bacterial Type Strains, Phase II (KMG-II): from individual species to whole genera.</title>
        <authorList>
            <person name="Goeker M."/>
        </authorList>
    </citation>
    <scope>NUCLEOTIDE SEQUENCE [LARGE SCALE GENOMIC DNA]</scope>
    <source>
        <strain evidence="5 6">DSM 100065</strain>
    </source>
</reference>
<dbReference type="PANTHER" id="PTHR33204:SF18">
    <property type="entry name" value="TRANSCRIPTIONAL REGULATORY PROTEIN"/>
    <property type="match status" value="1"/>
</dbReference>
<evidence type="ECO:0000313" key="6">
    <source>
        <dbReference type="Proteomes" id="UP000237752"/>
    </source>
</evidence>
<dbReference type="PANTHER" id="PTHR33204">
    <property type="entry name" value="TRANSCRIPTIONAL REGULATOR, MARR FAMILY"/>
    <property type="match status" value="1"/>
</dbReference>
<dbReference type="InterPro" id="IPR036390">
    <property type="entry name" value="WH_DNA-bd_sf"/>
</dbReference>
<evidence type="ECO:0000259" key="4">
    <source>
        <dbReference type="PROSITE" id="PS51118"/>
    </source>
</evidence>
<keyword evidence="6" id="KW-1185">Reference proteome</keyword>
<dbReference type="AlphaFoldDB" id="A0A2T1A7W0"/>
<keyword evidence="1" id="KW-0805">Transcription regulation</keyword>
<gene>
    <name evidence="5" type="ORF">CLV47_101554</name>
</gene>
<dbReference type="Proteomes" id="UP000237752">
    <property type="component" value="Unassembled WGS sequence"/>
</dbReference>
<dbReference type="OrthoDB" id="9792527at2"/>
<dbReference type="InterPro" id="IPR002577">
    <property type="entry name" value="HTH_HxlR"/>
</dbReference>
<evidence type="ECO:0000256" key="1">
    <source>
        <dbReference type="ARBA" id="ARBA00023015"/>
    </source>
</evidence>
<dbReference type="EMBL" id="PVUE01000001">
    <property type="protein sequence ID" value="PRZ44428.1"/>
    <property type="molecule type" value="Genomic_DNA"/>
</dbReference>
<dbReference type="Gene3D" id="1.10.10.10">
    <property type="entry name" value="Winged helix-like DNA-binding domain superfamily/Winged helix DNA-binding domain"/>
    <property type="match status" value="1"/>
</dbReference>
<evidence type="ECO:0000256" key="3">
    <source>
        <dbReference type="ARBA" id="ARBA00023163"/>
    </source>
</evidence>
<accession>A0A2T1A7W0</accession>
<dbReference type="RefSeq" id="WP_106347441.1">
    <property type="nucleotide sequence ID" value="NZ_PVUE01000001.1"/>
</dbReference>
<protein>
    <submittedName>
        <fullName evidence="5">HxlR family transcriptional regulator</fullName>
    </submittedName>
</protein>
<evidence type="ECO:0000313" key="5">
    <source>
        <dbReference type="EMBL" id="PRZ44428.1"/>
    </source>
</evidence>
<dbReference type="InterPro" id="IPR036388">
    <property type="entry name" value="WH-like_DNA-bd_sf"/>
</dbReference>